<sequence length="136" mass="14380">MFRPRKHCPRRAVCGGTIAVEWTAPFATDRSNAATHILPTATDRGFRAGSRMLRESGCGRTRNSDGSQVSLGPATAASSADSQSHRRCVRPDSAKVPTDGYVSSRALTDGSANHGWEHCSDPSVGTVHGTVAMVDV</sequence>
<dbReference type="EnsemblMetazoa" id="ACHR014249-RA">
    <property type="protein sequence ID" value="ACHR014249-PA"/>
    <property type="gene ID" value="ACHR014249"/>
</dbReference>
<dbReference type="Proteomes" id="UP000075881">
    <property type="component" value="Unassembled WGS sequence"/>
</dbReference>
<reference evidence="3" key="1">
    <citation type="submission" date="2013-03" db="EMBL/GenBank/DDBJ databases">
        <title>The Genome Sequence of Anopheles christyi ACHKN1017.</title>
        <authorList>
            <consortium name="The Broad Institute Genomics Platform"/>
            <person name="Neafsey D.E."/>
            <person name="Besansky N."/>
            <person name="Walker B."/>
            <person name="Young S.K."/>
            <person name="Zeng Q."/>
            <person name="Gargeya S."/>
            <person name="Fitzgerald M."/>
            <person name="Haas B."/>
            <person name="Abouelleil A."/>
            <person name="Allen A.W."/>
            <person name="Alvarado L."/>
            <person name="Arachchi H.M."/>
            <person name="Berlin A.M."/>
            <person name="Chapman S.B."/>
            <person name="Gainer-Dewar J."/>
            <person name="Goldberg J."/>
            <person name="Griggs A."/>
            <person name="Gujja S."/>
            <person name="Hansen M."/>
            <person name="Howarth C."/>
            <person name="Imamovic A."/>
            <person name="Ireland A."/>
            <person name="Larimer J."/>
            <person name="McCowan C."/>
            <person name="Murphy C."/>
            <person name="Pearson M."/>
            <person name="Poon T.W."/>
            <person name="Priest M."/>
            <person name="Roberts A."/>
            <person name="Saif S."/>
            <person name="Shea T."/>
            <person name="Sisk P."/>
            <person name="Sykes S."/>
            <person name="Wortman J."/>
            <person name="Nusbaum C."/>
            <person name="Birren B."/>
        </authorList>
    </citation>
    <scope>NUCLEOTIDE SEQUENCE [LARGE SCALE GENOMIC DNA]</scope>
    <source>
        <strain evidence="3">ACHKN1017</strain>
    </source>
</reference>
<name>A0A182KIH1_9DIPT</name>
<dbReference type="VEuPathDB" id="VectorBase:ACHR014249"/>
<evidence type="ECO:0000313" key="3">
    <source>
        <dbReference type="Proteomes" id="UP000075881"/>
    </source>
</evidence>
<protein>
    <submittedName>
        <fullName evidence="2">Uncharacterized protein</fullName>
    </submittedName>
</protein>
<accession>A0A182KIH1</accession>
<organism evidence="2 3">
    <name type="scientific">Anopheles christyi</name>
    <dbReference type="NCBI Taxonomy" id="43041"/>
    <lineage>
        <taxon>Eukaryota</taxon>
        <taxon>Metazoa</taxon>
        <taxon>Ecdysozoa</taxon>
        <taxon>Arthropoda</taxon>
        <taxon>Hexapoda</taxon>
        <taxon>Insecta</taxon>
        <taxon>Pterygota</taxon>
        <taxon>Neoptera</taxon>
        <taxon>Endopterygota</taxon>
        <taxon>Diptera</taxon>
        <taxon>Nematocera</taxon>
        <taxon>Culicoidea</taxon>
        <taxon>Culicidae</taxon>
        <taxon>Anophelinae</taxon>
        <taxon>Anopheles</taxon>
    </lineage>
</organism>
<keyword evidence="3" id="KW-1185">Reference proteome</keyword>
<dbReference type="AlphaFoldDB" id="A0A182KIH1"/>
<feature type="region of interest" description="Disordered" evidence="1">
    <location>
        <begin position="46"/>
        <end position="103"/>
    </location>
</feature>
<evidence type="ECO:0000313" key="2">
    <source>
        <dbReference type="EnsemblMetazoa" id="ACHR014249-PA"/>
    </source>
</evidence>
<proteinExistence type="predicted"/>
<feature type="compositionally biased region" description="Polar residues" evidence="1">
    <location>
        <begin position="64"/>
        <end position="82"/>
    </location>
</feature>
<reference evidence="2" key="2">
    <citation type="submission" date="2020-05" db="UniProtKB">
        <authorList>
            <consortium name="EnsemblMetazoa"/>
        </authorList>
    </citation>
    <scope>IDENTIFICATION</scope>
    <source>
        <strain evidence="2">ACHKN1017</strain>
    </source>
</reference>
<evidence type="ECO:0000256" key="1">
    <source>
        <dbReference type="SAM" id="MobiDB-lite"/>
    </source>
</evidence>